<dbReference type="InterPro" id="IPR050565">
    <property type="entry name" value="LYPA1-2/EST-like"/>
</dbReference>
<comment type="similarity">
    <text evidence="1">Belongs to the AB hydrolase superfamily. AB hydrolase 2 family.</text>
</comment>
<dbReference type="PANTHER" id="PTHR10655">
    <property type="entry name" value="LYSOPHOSPHOLIPASE-RELATED"/>
    <property type="match status" value="1"/>
</dbReference>
<dbReference type="GO" id="GO:0016787">
    <property type="term" value="F:hydrolase activity"/>
    <property type="evidence" value="ECO:0007669"/>
    <property type="project" value="UniProtKB-KW"/>
</dbReference>
<keyword evidence="2" id="KW-0378">Hydrolase</keyword>
<name>A0A7C4QTR1_9PLAN</name>
<reference evidence="4" key="1">
    <citation type="journal article" date="2020" name="mSystems">
        <title>Genome- and Community-Level Interaction Insights into Carbon Utilization and Element Cycling Functions of Hydrothermarchaeota in Hydrothermal Sediment.</title>
        <authorList>
            <person name="Zhou Z."/>
            <person name="Liu Y."/>
            <person name="Xu W."/>
            <person name="Pan J."/>
            <person name="Luo Z.H."/>
            <person name="Li M."/>
        </authorList>
    </citation>
    <scope>NUCLEOTIDE SEQUENCE [LARGE SCALE GENOMIC DNA]</scope>
    <source>
        <strain evidence="4">SpSt-508</strain>
    </source>
</reference>
<evidence type="ECO:0000256" key="1">
    <source>
        <dbReference type="ARBA" id="ARBA00006499"/>
    </source>
</evidence>
<comment type="caution">
    <text evidence="4">The sequence shown here is derived from an EMBL/GenBank/DDBJ whole genome shotgun (WGS) entry which is preliminary data.</text>
</comment>
<dbReference type="PANTHER" id="PTHR10655:SF17">
    <property type="entry name" value="LYSOPHOSPHOLIPASE-LIKE PROTEIN 1"/>
    <property type="match status" value="1"/>
</dbReference>
<dbReference type="InterPro" id="IPR003140">
    <property type="entry name" value="PLipase/COase/thioEstase"/>
</dbReference>
<gene>
    <name evidence="4" type="ORF">ENS64_18215</name>
</gene>
<evidence type="ECO:0000256" key="2">
    <source>
        <dbReference type="ARBA" id="ARBA00022801"/>
    </source>
</evidence>
<organism evidence="4">
    <name type="scientific">Schlesneria paludicola</name>
    <dbReference type="NCBI Taxonomy" id="360056"/>
    <lineage>
        <taxon>Bacteria</taxon>
        <taxon>Pseudomonadati</taxon>
        <taxon>Planctomycetota</taxon>
        <taxon>Planctomycetia</taxon>
        <taxon>Planctomycetales</taxon>
        <taxon>Planctomycetaceae</taxon>
        <taxon>Schlesneria</taxon>
    </lineage>
</organism>
<sequence length="244" mass="26575">MLHRKQAVWGGLTCHVVWRSASPTLGVVLCHGFGAPGTDLVPLGEELLRHDERLARAVQFVFPEAPLSLKDWGYPQGRAWWHLDLERFQRLLAAGELSEVRNTCPAELPAARQALLALVDEWSVSTGLPAERCVLGGFSQGGMLSIDVALHAPVSPAGLAVLSGSLINEREWRSRAAARAGLPVFQSHGQYDCVLPFVTGTWVRDLLRSAGCEVEFVEFPGGHEIPWNVLSRLAEFLARGAAAE</sequence>
<evidence type="ECO:0000313" key="4">
    <source>
        <dbReference type="EMBL" id="HGT41186.1"/>
    </source>
</evidence>
<accession>A0A7C4QTR1</accession>
<proteinExistence type="inferred from homology"/>
<dbReference type="SUPFAM" id="SSF53474">
    <property type="entry name" value="alpha/beta-Hydrolases"/>
    <property type="match status" value="1"/>
</dbReference>
<dbReference type="AlphaFoldDB" id="A0A7C4QTR1"/>
<dbReference type="Pfam" id="PF02230">
    <property type="entry name" value="Abhydrolase_2"/>
    <property type="match status" value="1"/>
</dbReference>
<protein>
    <submittedName>
        <fullName evidence="4">Phospholipase</fullName>
    </submittedName>
</protein>
<dbReference type="Gene3D" id="3.40.50.1820">
    <property type="entry name" value="alpha/beta hydrolase"/>
    <property type="match status" value="1"/>
</dbReference>
<feature type="domain" description="Phospholipase/carboxylesterase/thioesterase" evidence="3">
    <location>
        <begin position="23"/>
        <end position="238"/>
    </location>
</feature>
<evidence type="ECO:0000259" key="3">
    <source>
        <dbReference type="Pfam" id="PF02230"/>
    </source>
</evidence>
<dbReference type="EMBL" id="DSVQ01000019">
    <property type="protein sequence ID" value="HGT41186.1"/>
    <property type="molecule type" value="Genomic_DNA"/>
</dbReference>
<dbReference type="InterPro" id="IPR029058">
    <property type="entry name" value="AB_hydrolase_fold"/>
</dbReference>